<organism evidence="1">
    <name type="scientific">Zea mays</name>
    <name type="common">Maize</name>
    <dbReference type="NCBI Taxonomy" id="4577"/>
    <lineage>
        <taxon>Eukaryota</taxon>
        <taxon>Viridiplantae</taxon>
        <taxon>Streptophyta</taxon>
        <taxon>Embryophyta</taxon>
        <taxon>Tracheophyta</taxon>
        <taxon>Spermatophyta</taxon>
        <taxon>Magnoliopsida</taxon>
        <taxon>Liliopsida</taxon>
        <taxon>Poales</taxon>
        <taxon>Poaceae</taxon>
        <taxon>PACMAD clade</taxon>
        <taxon>Panicoideae</taxon>
        <taxon>Andropogonodae</taxon>
        <taxon>Andropogoneae</taxon>
        <taxon>Tripsacinae</taxon>
        <taxon>Zea</taxon>
    </lineage>
</organism>
<name>C4IYI2_MAIZE</name>
<reference evidence="1" key="1">
    <citation type="journal article" date="2009" name="PLoS Genet.">
        <title>Sequencing, mapping, and analysis of 27,455 maize full-length cDNAs.</title>
        <authorList>
            <person name="Soderlund C."/>
            <person name="Descour A."/>
            <person name="Kudrna D."/>
            <person name="Bomhoff M."/>
            <person name="Boyd L."/>
            <person name="Currie J."/>
            <person name="Angelova A."/>
            <person name="Collura K."/>
            <person name="Wissotski M."/>
            <person name="Ashley E."/>
            <person name="Morrow D."/>
            <person name="Fernandes J."/>
            <person name="Walbot V."/>
            <person name="Yu Y."/>
        </authorList>
    </citation>
    <scope>NUCLEOTIDE SEQUENCE</scope>
    <source>
        <strain evidence="1">B73</strain>
    </source>
</reference>
<protein>
    <submittedName>
        <fullName evidence="1">Uncharacterized protein</fullName>
    </submittedName>
</protein>
<sequence length="20" mass="2316">MLRVFSIVELVKLYHLVANA</sequence>
<proteinExistence type="evidence at transcript level"/>
<accession>C4IYI2</accession>
<evidence type="ECO:0000313" key="1">
    <source>
        <dbReference type="EMBL" id="ACR33982.1"/>
    </source>
</evidence>
<reference evidence="1" key="2">
    <citation type="submission" date="2012-06" db="EMBL/GenBank/DDBJ databases">
        <authorList>
            <person name="Yu Y."/>
            <person name="Currie J."/>
            <person name="Lomeli R."/>
            <person name="Angelova A."/>
            <person name="Collura K."/>
            <person name="Wissotski M."/>
            <person name="Campos D."/>
            <person name="Kudrna D."/>
            <person name="Golser W."/>
            <person name="Ashely E."/>
            <person name="Descour A."/>
            <person name="Fernandes J."/>
            <person name="Soderlund C."/>
            <person name="Walbot V."/>
        </authorList>
    </citation>
    <scope>NUCLEOTIDE SEQUENCE</scope>
    <source>
        <strain evidence="1">B73</strain>
    </source>
</reference>
<dbReference type="EMBL" id="BT083629">
    <property type="protein sequence ID" value="ACR33982.1"/>
    <property type="molecule type" value="mRNA"/>
</dbReference>
<dbReference type="AlphaFoldDB" id="C4IYI2"/>